<organism evidence="1 2">
    <name type="scientific">Gilvimarinus xylanilyticus</name>
    <dbReference type="NCBI Taxonomy" id="2944139"/>
    <lineage>
        <taxon>Bacteria</taxon>
        <taxon>Pseudomonadati</taxon>
        <taxon>Pseudomonadota</taxon>
        <taxon>Gammaproteobacteria</taxon>
        <taxon>Cellvibrionales</taxon>
        <taxon>Cellvibrionaceae</taxon>
        <taxon>Gilvimarinus</taxon>
    </lineage>
</organism>
<evidence type="ECO:0008006" key="3">
    <source>
        <dbReference type="Google" id="ProtNLM"/>
    </source>
</evidence>
<dbReference type="Proteomes" id="UP001139319">
    <property type="component" value="Unassembled WGS sequence"/>
</dbReference>
<name>A0A9X2KTJ1_9GAMM</name>
<dbReference type="AlphaFoldDB" id="A0A9X2KTJ1"/>
<reference evidence="1" key="1">
    <citation type="submission" date="2022-05" db="EMBL/GenBank/DDBJ databases">
        <authorList>
            <person name="Sun H.-N."/>
        </authorList>
    </citation>
    <scope>NUCLEOTIDE SEQUENCE</scope>
    <source>
        <strain evidence="1">HB14</strain>
    </source>
</reference>
<sequence>MPAQPQIPNLRDVEAQTMRAELFALALQLGDPSASSARLNATFIWLHERLLKHLHTLNDKLETALRDYDPVLANRLEDGALRLTALLQKLTPRFAELQAGEGADLRQERYSLHLDWNLLLAEYLVHLDLQARVSHLLQPGTEYCLSSLALPDPLAHCRERVRQYQACR</sequence>
<reference evidence="1" key="2">
    <citation type="submission" date="2023-01" db="EMBL/GenBank/DDBJ databases">
        <title>Gilvimarinus xylanilyticus HB14 isolated from Caulerpa lentillifera aquaculture base in Hainan, China.</title>
        <authorList>
            <person name="Zhang Y.-J."/>
        </authorList>
    </citation>
    <scope>NUCLEOTIDE SEQUENCE</scope>
    <source>
        <strain evidence="1">HB14</strain>
    </source>
</reference>
<accession>A0A9X2KTJ1</accession>
<proteinExistence type="predicted"/>
<gene>
    <name evidence="1" type="ORF">M6D89_08460</name>
</gene>
<comment type="caution">
    <text evidence="1">The sequence shown here is derived from an EMBL/GenBank/DDBJ whole genome shotgun (WGS) entry which is preliminary data.</text>
</comment>
<evidence type="ECO:0000313" key="1">
    <source>
        <dbReference type="EMBL" id="MCP8899324.1"/>
    </source>
</evidence>
<protein>
    <recommendedName>
        <fullName evidence="3">Hemerythrin-like domain-containing protein</fullName>
    </recommendedName>
</protein>
<keyword evidence="2" id="KW-1185">Reference proteome</keyword>
<dbReference type="EMBL" id="JAMFTH010000001">
    <property type="protein sequence ID" value="MCP8899324.1"/>
    <property type="molecule type" value="Genomic_DNA"/>
</dbReference>
<dbReference type="RefSeq" id="WP_253967576.1">
    <property type="nucleotide sequence ID" value="NZ_JAMFTH010000001.1"/>
</dbReference>
<evidence type="ECO:0000313" key="2">
    <source>
        <dbReference type="Proteomes" id="UP001139319"/>
    </source>
</evidence>